<feature type="region of interest" description="Disordered" evidence="10">
    <location>
        <begin position="1"/>
        <end position="42"/>
    </location>
</feature>
<evidence type="ECO:0000256" key="10">
    <source>
        <dbReference type="SAM" id="MobiDB-lite"/>
    </source>
</evidence>
<dbReference type="CDD" id="cd14966">
    <property type="entry name" value="7tmD_STE3"/>
    <property type="match status" value="1"/>
</dbReference>
<feature type="region of interest" description="Disordered" evidence="10">
    <location>
        <begin position="385"/>
        <end position="431"/>
    </location>
</feature>
<proteinExistence type="inferred from homology"/>
<feature type="transmembrane region" description="Helical" evidence="11">
    <location>
        <begin position="159"/>
        <end position="180"/>
    </location>
</feature>
<dbReference type="PANTHER" id="PTHR28097">
    <property type="entry name" value="PHEROMONE A FACTOR RECEPTOR"/>
    <property type="match status" value="1"/>
</dbReference>
<evidence type="ECO:0000256" key="2">
    <source>
        <dbReference type="ARBA" id="ARBA00011085"/>
    </source>
</evidence>
<keyword evidence="9" id="KW-0807">Transducer</keyword>
<evidence type="ECO:0000256" key="4">
    <source>
        <dbReference type="ARBA" id="ARBA00022692"/>
    </source>
</evidence>
<dbReference type="AlphaFoldDB" id="A0A7S9TQL8"/>
<feature type="transmembrane region" description="Helical" evidence="11">
    <location>
        <begin position="81"/>
        <end position="100"/>
    </location>
</feature>
<feature type="region of interest" description="Disordered" evidence="10">
    <location>
        <begin position="823"/>
        <end position="902"/>
    </location>
</feature>
<feature type="region of interest" description="Disordered" evidence="10">
    <location>
        <begin position="451"/>
        <end position="516"/>
    </location>
</feature>
<dbReference type="PANTHER" id="PTHR28097:SF1">
    <property type="entry name" value="PHEROMONE A FACTOR RECEPTOR"/>
    <property type="match status" value="1"/>
</dbReference>
<reference evidence="12" key="1">
    <citation type="submission" date="2020-02" db="EMBL/GenBank/DDBJ databases">
        <title>Organization of mating type of Auricularia cornea.</title>
        <authorList>
            <person name="Li B."/>
            <person name="Huang R."/>
            <person name="Xie B."/>
        </authorList>
    </citation>
    <scope>NUCLEOTIDE SEQUENCE</scope>
</reference>
<evidence type="ECO:0000256" key="3">
    <source>
        <dbReference type="ARBA" id="ARBA00022507"/>
    </source>
</evidence>
<dbReference type="InterPro" id="IPR000481">
    <property type="entry name" value="GPCR_Pheromne_B_alpha_rcpt"/>
</dbReference>
<dbReference type="GO" id="GO:0000750">
    <property type="term" value="P:pheromone-dependent signal transduction involved in conjugation with cellular fusion"/>
    <property type="evidence" value="ECO:0007669"/>
    <property type="project" value="TreeGrafter"/>
</dbReference>
<evidence type="ECO:0000313" key="12">
    <source>
        <dbReference type="EMBL" id="QPI34912.1"/>
    </source>
</evidence>
<comment type="similarity">
    <text evidence="2">Belongs to the G-protein coupled receptor 4 family.</text>
</comment>
<dbReference type="Pfam" id="PF02076">
    <property type="entry name" value="STE3"/>
    <property type="match status" value="1"/>
</dbReference>
<keyword evidence="3" id="KW-0589">Pheromone response</keyword>
<evidence type="ECO:0000256" key="8">
    <source>
        <dbReference type="ARBA" id="ARBA00023170"/>
    </source>
</evidence>
<feature type="compositionally biased region" description="Polar residues" evidence="10">
    <location>
        <begin position="396"/>
        <end position="412"/>
    </location>
</feature>
<evidence type="ECO:0000256" key="6">
    <source>
        <dbReference type="ARBA" id="ARBA00023040"/>
    </source>
</evidence>
<sequence>MAKYHGPGSINWPQATRRGSSSFPDYSTPVRLKTPRARAPPPPLDMGYDKVYMGLGSLSIVLVLVPSPWHLSAWNSATCYMMMWASIGTLIHMVGSTIWWRNIHIPTSAEATWCDIATKLIIGLSIAIPLSSFSINRRLYNIATIRTITITKEQKRRDVIIDSILCVLCPIIFMAVHYTMQGHRFDVIENIGCWPSTYLTLPAYILVLAPPIFVGCVSLVTCSLSIRAFIKRRQEFNAILRSSSTGLNAPRYFRLMALATAEIIFGLPASIFFMVVGIKNNGVHKWISWADTHADFGRIDKYNKYLLEHGLENAGNVVTVSYQMSRWAFPFIGLLFFAFFGFAAEARKNYSIAFWWVAKWFGVQKPEPKPRATGSGSTGISIFGRRFGRNGRPLPSTAQTGTGSVSVSLPQYSTGSGSTGSSENHLPFEGRRKSGATVASLDTSMLHDLDEKHDDDSLHSPTSPSSSSPRELTPPGLRISLTDLSDVSPHARASSLLETPTSPPPRPSSYSRPPTMMQVTPAVRDTFVIRQELDAAQMLAIAHAHSRAPSLSSPHSVSLLRLSAPSLSSVSLLCCALLQSPSRLALRSPQNTTHVPYFHRLPAPGRRSCKQIAQAWTAIRHRARDHRRLLRPLFPKRQALSSAGDAAGRAKISARATGILSPRRSARLMTLAFASVYENNAIRILAALLCLWCREQCTPARKFGENRLRPPSRLYNLCGHRPPGPDRVQGLVQIQQLGPNSNRVWASRSPRSGPYFPQSRMKGSLRNAAAMRMHDELTTKARGRGDMRRFRLGELDASTLAGYVLPYSIRVCAIMRVRGKLSSASGVRRCVESTGEKDTTGSRIPSKPEKEATDSLPVSGRGGRVHRSAEEEEEHGWEAEESDEAGPHQRTSATEPRPLTSP</sequence>
<feature type="transmembrane region" description="Helical" evidence="11">
    <location>
        <begin position="51"/>
        <end position="69"/>
    </location>
</feature>
<dbReference type="PRINTS" id="PR00901">
    <property type="entry name" value="PHEROMONEBAR"/>
</dbReference>
<feature type="compositionally biased region" description="Low complexity" evidence="10">
    <location>
        <begin position="459"/>
        <end position="475"/>
    </location>
</feature>
<feature type="transmembrane region" description="Helical" evidence="11">
    <location>
        <begin position="120"/>
        <end position="139"/>
    </location>
</feature>
<feature type="transmembrane region" description="Helical" evidence="11">
    <location>
        <begin position="327"/>
        <end position="344"/>
    </location>
</feature>
<feature type="compositionally biased region" description="Polar residues" evidence="10">
    <location>
        <begin position="11"/>
        <end position="25"/>
    </location>
</feature>
<accession>A0A7S9TQL8</accession>
<dbReference type="GO" id="GO:0004934">
    <property type="term" value="F:mating-type alpha-factor pheromone receptor activity"/>
    <property type="evidence" value="ECO:0007669"/>
    <property type="project" value="InterPro"/>
</dbReference>
<keyword evidence="8" id="KW-0675">Receptor</keyword>
<feature type="transmembrane region" description="Helical" evidence="11">
    <location>
        <begin position="251"/>
        <end position="276"/>
    </location>
</feature>
<keyword evidence="5 11" id="KW-1133">Transmembrane helix</keyword>
<protein>
    <submittedName>
        <fullName evidence="12">STE</fullName>
    </submittedName>
</protein>
<evidence type="ECO:0000256" key="9">
    <source>
        <dbReference type="ARBA" id="ARBA00023224"/>
    </source>
</evidence>
<evidence type="ECO:0000256" key="11">
    <source>
        <dbReference type="SAM" id="Phobius"/>
    </source>
</evidence>
<feature type="compositionally biased region" description="Basic and acidic residues" evidence="10">
    <location>
        <begin position="829"/>
        <end position="853"/>
    </location>
</feature>
<feature type="compositionally biased region" description="Acidic residues" evidence="10">
    <location>
        <begin position="870"/>
        <end position="884"/>
    </location>
</feature>
<evidence type="ECO:0000256" key="7">
    <source>
        <dbReference type="ARBA" id="ARBA00023136"/>
    </source>
</evidence>
<dbReference type="PRINTS" id="PR00899">
    <property type="entry name" value="GPCRSTE3"/>
</dbReference>
<evidence type="ECO:0000256" key="5">
    <source>
        <dbReference type="ARBA" id="ARBA00022989"/>
    </source>
</evidence>
<evidence type="ECO:0000256" key="1">
    <source>
        <dbReference type="ARBA" id="ARBA00004141"/>
    </source>
</evidence>
<feature type="compositionally biased region" description="Polar residues" evidence="10">
    <location>
        <begin position="889"/>
        <end position="902"/>
    </location>
</feature>
<dbReference type="GO" id="GO:0005886">
    <property type="term" value="C:plasma membrane"/>
    <property type="evidence" value="ECO:0007669"/>
    <property type="project" value="TreeGrafter"/>
</dbReference>
<name>A0A7S9TQL8_9AGAM</name>
<feature type="transmembrane region" description="Helical" evidence="11">
    <location>
        <begin position="204"/>
        <end position="230"/>
    </location>
</feature>
<keyword evidence="4 11" id="KW-0812">Transmembrane</keyword>
<keyword evidence="7 11" id="KW-0472">Membrane</keyword>
<dbReference type="EMBL" id="MT035971">
    <property type="protein sequence ID" value="QPI34912.1"/>
    <property type="molecule type" value="Genomic_DNA"/>
</dbReference>
<comment type="subcellular location">
    <subcellularLocation>
        <location evidence="1">Membrane</location>
        <topology evidence="1">Multi-pass membrane protein</topology>
    </subcellularLocation>
</comment>
<feature type="compositionally biased region" description="Low complexity" evidence="10">
    <location>
        <begin position="413"/>
        <end position="422"/>
    </location>
</feature>
<dbReference type="InterPro" id="IPR001499">
    <property type="entry name" value="GPCR_STE3"/>
</dbReference>
<keyword evidence="6" id="KW-0297">G-protein coupled receptor</keyword>
<organism evidence="12">
    <name type="scientific">Auricularia cornea</name>
    <dbReference type="NCBI Taxonomy" id="1238391"/>
    <lineage>
        <taxon>Eukaryota</taxon>
        <taxon>Fungi</taxon>
        <taxon>Dikarya</taxon>
        <taxon>Basidiomycota</taxon>
        <taxon>Agaricomycotina</taxon>
        <taxon>Agaricomycetes</taxon>
        <taxon>Auriculariales</taxon>
        <taxon>Auriculariaceae</taxon>
        <taxon>Auricularia</taxon>
    </lineage>
</organism>